<dbReference type="Gene3D" id="2.60.40.10">
    <property type="entry name" value="Immunoglobulins"/>
    <property type="match status" value="1"/>
</dbReference>
<feature type="compositionally biased region" description="Polar residues" evidence="1">
    <location>
        <begin position="617"/>
        <end position="626"/>
    </location>
</feature>
<feature type="compositionally biased region" description="Basic and acidic residues" evidence="1">
    <location>
        <begin position="112"/>
        <end position="130"/>
    </location>
</feature>
<feature type="region of interest" description="Disordered" evidence="1">
    <location>
        <begin position="867"/>
        <end position="935"/>
    </location>
</feature>
<dbReference type="PANTHER" id="PTHR21963">
    <property type="entry name" value="PF6"/>
    <property type="match status" value="1"/>
</dbReference>
<organism evidence="2 3">
    <name type="scientific">Sinanodonta woodiana</name>
    <name type="common">Chinese pond mussel</name>
    <name type="synonym">Anodonta woodiana</name>
    <dbReference type="NCBI Taxonomy" id="1069815"/>
    <lineage>
        <taxon>Eukaryota</taxon>
        <taxon>Metazoa</taxon>
        <taxon>Spiralia</taxon>
        <taxon>Lophotrochozoa</taxon>
        <taxon>Mollusca</taxon>
        <taxon>Bivalvia</taxon>
        <taxon>Autobranchia</taxon>
        <taxon>Heteroconchia</taxon>
        <taxon>Palaeoheterodonta</taxon>
        <taxon>Unionida</taxon>
        <taxon>Unionoidea</taxon>
        <taxon>Unionidae</taxon>
        <taxon>Unioninae</taxon>
        <taxon>Sinanodonta</taxon>
    </lineage>
</organism>
<feature type="region of interest" description="Disordered" evidence="1">
    <location>
        <begin position="1088"/>
        <end position="1149"/>
    </location>
</feature>
<keyword evidence="3" id="KW-1185">Reference proteome</keyword>
<dbReference type="InterPro" id="IPR026173">
    <property type="entry name" value="SPAG17"/>
</dbReference>
<feature type="compositionally biased region" description="Basic and acidic residues" evidence="1">
    <location>
        <begin position="1281"/>
        <end position="1307"/>
    </location>
</feature>
<dbReference type="Pfam" id="PF14874">
    <property type="entry name" value="PapD-like"/>
    <property type="match status" value="1"/>
</dbReference>
<feature type="compositionally biased region" description="Basic residues" evidence="1">
    <location>
        <begin position="816"/>
        <end position="830"/>
    </location>
</feature>
<sequence>MRQVRELGNPKGKKPKEIPQYFEVCEPCKNYLDIDEDIPLHLLAKLIKFKLLAIKANDLKRRENEKKLAQEKEKNKAKAAEKAAGGGGKDRAKSPGKAKGGKKTPEPQAAKEGSKLKKRGEEDPEGKFIDDEPDDGADHYIIVYGFHVPQLFTAMAELGLVVNNIIQVVTQDYDKIEPPKPDLQPVEKDEKILAAEEAGRQLKKQLQKELKKFWKELDPVLRSHAKLVNIAKKDYEVQTLLVPENLEDNEQRTQFSMNLFEDIACQIYDLIDARRQWQNYLENLKLIHIPVFGQLSPSPSGDEKSQAAPAAPATLSGAPTPAAQQPGASIVPTLALDGMQEQLPTVDMRYYNDLMNCIPQESVSVALIMNCMLEQVVATEEGLIPPSEQQPPKRMDKLHNDLAFHLSGVAFKLALTEEEHGMLTGVFDMPERPPDAPKQPQLMNFHDDITLRTHHLKPVYGFNPEDVEKKMLEKLPFKRILEFPHPTSAVAKQRKARLQELIHFCATDGLSVSEIDRAFKQYVFECMDLTSTDQNGFLVTRDSEGLEHTAIPFDDPYPFFKGMITKEEKEAVRLTSADESRSVYFSMSLREERSGALSPTPESQTKRELTPKPVISKETNSRPTSSESKRGILRPLSESSMRSGRHSRSPSVHFEKDQEGEPIAHVKDVKGNEVVEELVEAKTTEQSMSEILDAQKRLLDQWCFAEHYEPKILVQVLRDAMLTLPQMDTYYHKRDHSLLVILHNPFNQEFQNHIDWHTELHSNLGFRNYLDYVAESIQDWTKEEEAKYQAVMLSRELEKMREEEEAAEKASEKVRQKSAKRSGSRSKSPKSPKGSRSSSQDRPSSASSNLFIREGSLKAWKIEQDKLKADEEEKERVKSAKRSKSPKKKEEEKDKKPGSRGSAKSKSSSQQEPTVTEQQPADQQPQPPEKYWPFTGYDVGNNLIHVSGITTTLFPTDGGQIRTERTEFTQGTTCVKTSVLKDGHIFTIHILDPREKEEKGDVDEEEDKTSDETEKAEFETSEKDGPIGSDGKSTSGETSDNKSTSTKFSRTRKSSKTSKDTPFPSVSAFGSVTCHFVDRMSLAFSTFGENGESKDGKKPEPEMYVPPAADPSPVPPSSPSKSKKGEKEKEKKSDKSALTPEPAAPVDGELKEDVPVEEPVPEQPFQQLFISSPDGLNIRYMLESTVGVRPLSDEDRRLLVKQSYPFKTKGLQSCEAIRKKYILSEVSRVITSEGTVVKNMMDGSVEVLYADGTVSIHTGPWPLPISRNSSPQRAGSAKSQSGEKPETPTKKDKEKEKEKGGSTDRGKKGVKATASEVPHTDQVVEEDTSKGTWTITYPTGDRIMYKSDGSMEELKPIMISVASDPETNQSMSTRDDHVMIISYPDGTTIVEHADNTRITTYYRESHVAVPDDDNLDTSQSVDREYEVQTIKFVKVECPSYATVEFNCLSSENLTIFGNGTTLNVFPDGYYMLHHCDGGRLEVDTQGIMTYFPRPNKNMEQLLPEREPRYVFSHNADVVVETVDPDGNVFHVKNNGDYAVVPVSSDDVSESSSDDPSKGEKKMTVFKEHAPRFFIVHGDGSGTELLRYQDIAEYLTAAEQSPATAVLKDELPNFPGVMGITILKPFLGGLSEKWLKKYDQESILPPGIRCRDLITLPPKEFKKPGPKFGTNVGQGLSVGAAPRGAHRIAILKCPEMLELRQFVQYKPMSEDLRLHLQQGLREYAEWVKARNLASDLMQVKDPRTEEERINAADLQALAMQHSADQEMPHYDPSNVKAVYETAMAPPVPSPPPTPQPKRTKADWERDLREVAEELAGRDALRNHKIPNYFNSEFGKAFLLTQAKDVSEMMGQLNEDPRMDDTRAIRGEMEDSTFVSKQTPSAGQHARSPDEDEDPVLATITSHSDRSSQSSTIQPKRAPLTVSETPFSKTRGVADTPQSYAVYSEFAPSTNVRPGNPTPAHATGQGSPAPVRPQNPTPAHAQKAVPGRPGNPTPKRAGGIESPSDVHSHMEHPVILEQPSLEEVYDMPMDEHEMVLTRSLKVDVLGKPRKESVPLPSVIKGGRPGAIPNKRFQTIEDPVKRKVKNSVVAGATIKGQANLAHIKGMNLLPDEVDFGILKEGNTYTFDVSLVNTGVDPCRFKIKQPPPATGIRIIYVPGPVAPGMKTTFEVELYAIAVGVEGDSGVGSIRHDLEIVTETDILFLPIAANILSKHSILLTLTDVPVLTAAEYENRGPNSPKGGKSAGTRLVSTAPPANRGIIRPRKSMKGHDWGSNPQLSWLF</sequence>
<dbReference type="Gene3D" id="2.60.450.20">
    <property type="match status" value="1"/>
</dbReference>
<dbReference type="PANTHER" id="PTHR21963:SF1">
    <property type="entry name" value="SPERM-ASSOCIATED ANTIGEN 17"/>
    <property type="match status" value="1"/>
</dbReference>
<evidence type="ECO:0008006" key="4">
    <source>
        <dbReference type="Google" id="ProtNLM"/>
    </source>
</evidence>
<gene>
    <name evidence="2" type="ORF">ACJMK2_028623</name>
</gene>
<feature type="region of interest" description="Disordered" evidence="1">
    <location>
        <begin position="66"/>
        <end position="133"/>
    </location>
</feature>
<feature type="compositionally biased region" description="Pro residues" evidence="1">
    <location>
        <begin position="1108"/>
        <end position="1118"/>
    </location>
</feature>
<feature type="compositionally biased region" description="Basic and acidic residues" evidence="1">
    <location>
        <begin position="1010"/>
        <end position="1025"/>
    </location>
</feature>
<dbReference type="InterPro" id="IPR013783">
    <property type="entry name" value="Ig-like_fold"/>
</dbReference>
<feature type="compositionally biased region" description="Basic and acidic residues" evidence="1">
    <location>
        <begin position="1123"/>
        <end position="1135"/>
    </location>
</feature>
<accession>A0ABD3X7P9</accession>
<feature type="compositionally biased region" description="Basic and acidic residues" evidence="1">
    <location>
        <begin position="888"/>
        <end position="897"/>
    </location>
</feature>
<feature type="compositionally biased region" description="Low complexity" evidence="1">
    <location>
        <begin position="831"/>
        <end position="848"/>
    </location>
</feature>
<protein>
    <recommendedName>
        <fullName evidence="4">Sperm-associated antigen 17</fullName>
    </recommendedName>
</protein>
<proteinExistence type="predicted"/>
<feature type="region of interest" description="Disordered" evidence="1">
    <location>
        <begin position="1946"/>
        <end position="2008"/>
    </location>
</feature>
<dbReference type="Proteomes" id="UP001634394">
    <property type="component" value="Unassembled WGS sequence"/>
</dbReference>
<evidence type="ECO:0000313" key="2">
    <source>
        <dbReference type="EMBL" id="KAL3882261.1"/>
    </source>
</evidence>
<feature type="compositionally biased region" description="Low complexity" evidence="1">
    <location>
        <begin position="307"/>
        <end position="326"/>
    </location>
</feature>
<feature type="region of interest" description="Disordered" evidence="1">
    <location>
        <begin position="2227"/>
        <end position="2268"/>
    </location>
</feature>
<feature type="region of interest" description="Disordered" evidence="1">
    <location>
        <begin position="590"/>
        <end position="661"/>
    </location>
</feature>
<evidence type="ECO:0000256" key="1">
    <source>
        <dbReference type="SAM" id="MobiDB-lite"/>
    </source>
</evidence>
<feature type="compositionally biased region" description="Acidic residues" evidence="1">
    <location>
        <begin position="1000"/>
        <end position="1009"/>
    </location>
</feature>
<feature type="compositionally biased region" description="Basic and acidic residues" evidence="1">
    <location>
        <begin position="66"/>
        <end position="81"/>
    </location>
</feature>
<feature type="compositionally biased region" description="Basic and acidic residues" evidence="1">
    <location>
        <begin position="804"/>
        <end position="815"/>
    </location>
</feature>
<feature type="compositionally biased region" description="Basic and acidic residues" evidence="1">
    <location>
        <begin position="867"/>
        <end position="878"/>
    </location>
</feature>
<feature type="region of interest" description="Disordered" evidence="1">
    <location>
        <begin position="297"/>
        <end position="326"/>
    </location>
</feature>
<feature type="region of interest" description="Disordered" evidence="1">
    <location>
        <begin position="804"/>
        <end position="850"/>
    </location>
</feature>
<feature type="compositionally biased region" description="Low complexity" evidence="1">
    <location>
        <begin position="899"/>
        <end position="909"/>
    </location>
</feature>
<reference evidence="2 3" key="1">
    <citation type="submission" date="2024-11" db="EMBL/GenBank/DDBJ databases">
        <title>Chromosome-level genome assembly of the freshwater bivalve Anodonta woodiana.</title>
        <authorList>
            <person name="Chen X."/>
        </authorList>
    </citation>
    <scope>NUCLEOTIDE SEQUENCE [LARGE SCALE GENOMIC DNA]</scope>
    <source>
        <strain evidence="2">MN2024</strain>
        <tissue evidence="2">Gills</tissue>
    </source>
</reference>
<feature type="compositionally biased region" description="Polar residues" evidence="1">
    <location>
        <begin position="1266"/>
        <end position="1280"/>
    </location>
</feature>
<dbReference type="EMBL" id="JBJQND010000003">
    <property type="protein sequence ID" value="KAL3882261.1"/>
    <property type="molecule type" value="Genomic_DNA"/>
</dbReference>
<feature type="region of interest" description="Disordered" evidence="1">
    <location>
        <begin position="1260"/>
        <end position="1327"/>
    </location>
</feature>
<dbReference type="InterPro" id="IPR047002">
    <property type="entry name" value="Tcp10_C_sf"/>
</dbReference>
<name>A0ABD3X7P9_SINWO</name>
<feature type="compositionally biased region" description="Basic and acidic residues" evidence="1">
    <location>
        <begin position="1091"/>
        <end position="1101"/>
    </location>
</feature>
<feature type="region of interest" description="Disordered" evidence="1">
    <location>
        <begin position="1542"/>
        <end position="1561"/>
    </location>
</feature>
<feature type="region of interest" description="Disordered" evidence="1">
    <location>
        <begin position="1868"/>
        <end position="1931"/>
    </location>
</feature>
<feature type="compositionally biased region" description="Polar residues" evidence="1">
    <location>
        <begin position="1871"/>
        <end position="1880"/>
    </location>
</feature>
<comment type="caution">
    <text evidence="2">The sequence shown here is derived from an EMBL/GenBank/DDBJ whole genome shotgun (WGS) entry which is preliminary data.</text>
</comment>
<evidence type="ECO:0000313" key="3">
    <source>
        <dbReference type="Proteomes" id="UP001634394"/>
    </source>
</evidence>
<feature type="region of interest" description="Disordered" evidence="1">
    <location>
        <begin position="991"/>
        <end position="1068"/>
    </location>
</feature>